<dbReference type="Proteomes" id="UP000676194">
    <property type="component" value="Chromosome"/>
</dbReference>
<dbReference type="SMART" id="SM00382">
    <property type="entry name" value="AAA"/>
    <property type="match status" value="1"/>
</dbReference>
<accession>A0A8E6B5L0</accession>
<dbReference type="Gene3D" id="3.40.50.300">
    <property type="entry name" value="P-loop containing nucleotide triphosphate hydrolases"/>
    <property type="match status" value="1"/>
</dbReference>
<keyword evidence="2" id="KW-0547">Nucleotide-binding</keyword>
<dbReference type="PROSITE" id="PS50893">
    <property type="entry name" value="ABC_TRANSPORTER_2"/>
    <property type="match status" value="1"/>
</dbReference>
<dbReference type="CDD" id="cd03255">
    <property type="entry name" value="ABC_MJ0796_LolCDE_FtsE"/>
    <property type="match status" value="1"/>
</dbReference>
<evidence type="ECO:0000256" key="1">
    <source>
        <dbReference type="ARBA" id="ARBA00022448"/>
    </source>
</evidence>
<evidence type="ECO:0000313" key="5">
    <source>
        <dbReference type="EMBL" id="QVL31772.1"/>
    </source>
</evidence>
<evidence type="ECO:0000256" key="3">
    <source>
        <dbReference type="ARBA" id="ARBA00022840"/>
    </source>
</evidence>
<dbReference type="AlphaFoldDB" id="A0A8E6B5L0"/>
<dbReference type="PROSITE" id="PS00211">
    <property type="entry name" value="ABC_TRANSPORTER_1"/>
    <property type="match status" value="1"/>
</dbReference>
<sequence length="250" mass="28184">MMFDERSMLRGLNLTRTYGEGEVRTTALRDVTLELQRGQLALLMGPSGSGKSTLLAVLSGLLEPSSGQVISEDNGRMLDIWKLSAKQREDFRLRQVGFIFQGYNLFPALNSRQQLEIVLRWGGVCTAREARKRSDDMLGLLGLSKKATKKPAQLSGGEKQRVAIGRALIKNPKYVFADEPTSALDWENGERVIEMLRAAAHERDATILVVSHDHRIEPYVDAHFYMEDGMMRSHDRPAQPVEPTFWRNAQ</sequence>
<evidence type="ECO:0000259" key="4">
    <source>
        <dbReference type="PROSITE" id="PS50893"/>
    </source>
</evidence>
<dbReference type="GO" id="GO:0016887">
    <property type="term" value="F:ATP hydrolysis activity"/>
    <property type="evidence" value="ECO:0007669"/>
    <property type="project" value="InterPro"/>
</dbReference>
<dbReference type="GO" id="GO:0005524">
    <property type="term" value="F:ATP binding"/>
    <property type="evidence" value="ECO:0007669"/>
    <property type="project" value="UniProtKB-KW"/>
</dbReference>
<dbReference type="GO" id="GO:0022857">
    <property type="term" value="F:transmembrane transporter activity"/>
    <property type="evidence" value="ECO:0007669"/>
    <property type="project" value="TreeGrafter"/>
</dbReference>
<organism evidence="5 6">
    <name type="scientific">Telmatocola sphagniphila</name>
    <dbReference type="NCBI Taxonomy" id="1123043"/>
    <lineage>
        <taxon>Bacteria</taxon>
        <taxon>Pseudomonadati</taxon>
        <taxon>Planctomycetota</taxon>
        <taxon>Planctomycetia</taxon>
        <taxon>Gemmatales</taxon>
        <taxon>Gemmataceae</taxon>
    </lineage>
</organism>
<dbReference type="GO" id="GO:0005886">
    <property type="term" value="C:plasma membrane"/>
    <property type="evidence" value="ECO:0007669"/>
    <property type="project" value="TreeGrafter"/>
</dbReference>
<dbReference type="RefSeq" id="WP_213496046.1">
    <property type="nucleotide sequence ID" value="NZ_CP074694.1"/>
</dbReference>
<dbReference type="Pfam" id="PF00005">
    <property type="entry name" value="ABC_tran"/>
    <property type="match status" value="1"/>
</dbReference>
<dbReference type="KEGG" id="tsph:KIH39_23505"/>
<keyword evidence="3 5" id="KW-0067">ATP-binding</keyword>
<name>A0A8E6B5L0_9BACT</name>
<dbReference type="SUPFAM" id="SSF52540">
    <property type="entry name" value="P-loop containing nucleoside triphosphate hydrolases"/>
    <property type="match status" value="1"/>
</dbReference>
<dbReference type="PANTHER" id="PTHR24220">
    <property type="entry name" value="IMPORT ATP-BINDING PROTEIN"/>
    <property type="match status" value="1"/>
</dbReference>
<keyword evidence="6" id="KW-1185">Reference proteome</keyword>
<dbReference type="InterPro" id="IPR017911">
    <property type="entry name" value="MacB-like_ATP-bd"/>
</dbReference>
<gene>
    <name evidence="5" type="ORF">KIH39_23505</name>
</gene>
<dbReference type="InterPro" id="IPR003593">
    <property type="entry name" value="AAA+_ATPase"/>
</dbReference>
<evidence type="ECO:0000313" key="6">
    <source>
        <dbReference type="Proteomes" id="UP000676194"/>
    </source>
</evidence>
<dbReference type="EMBL" id="CP074694">
    <property type="protein sequence ID" value="QVL31772.1"/>
    <property type="molecule type" value="Genomic_DNA"/>
</dbReference>
<feature type="domain" description="ABC transporter" evidence="4">
    <location>
        <begin position="9"/>
        <end position="249"/>
    </location>
</feature>
<dbReference type="InterPro" id="IPR017871">
    <property type="entry name" value="ABC_transporter-like_CS"/>
</dbReference>
<dbReference type="InterPro" id="IPR015854">
    <property type="entry name" value="ABC_transpr_LolD-like"/>
</dbReference>
<reference evidence="5" key="1">
    <citation type="submission" date="2021-05" db="EMBL/GenBank/DDBJ databases">
        <title>Complete genome sequence of the cellulolytic planctomycete Telmatocola sphagniphila SP2T and characterization of the first cellulase from planctomycetes.</title>
        <authorList>
            <person name="Rakitin A.L."/>
            <person name="Beletsky A.V."/>
            <person name="Naumoff D.G."/>
            <person name="Kulichevskaya I.S."/>
            <person name="Mardanov A.V."/>
            <person name="Ravin N.V."/>
            <person name="Dedysh S.N."/>
        </authorList>
    </citation>
    <scope>NUCLEOTIDE SEQUENCE</scope>
    <source>
        <strain evidence="5">SP2T</strain>
    </source>
</reference>
<dbReference type="InterPro" id="IPR003439">
    <property type="entry name" value="ABC_transporter-like_ATP-bd"/>
</dbReference>
<evidence type="ECO:0000256" key="2">
    <source>
        <dbReference type="ARBA" id="ARBA00022741"/>
    </source>
</evidence>
<keyword evidence="1" id="KW-0813">Transport</keyword>
<dbReference type="InterPro" id="IPR027417">
    <property type="entry name" value="P-loop_NTPase"/>
</dbReference>
<protein>
    <submittedName>
        <fullName evidence="5">ABC transporter ATP-binding protein</fullName>
    </submittedName>
</protein>
<proteinExistence type="predicted"/>